<dbReference type="PROSITE" id="PS50943">
    <property type="entry name" value="HTH_CROC1"/>
    <property type="match status" value="1"/>
</dbReference>
<comment type="caution">
    <text evidence="2">The sequence shown here is derived from an EMBL/GenBank/DDBJ whole genome shotgun (WGS) entry which is preliminary data.</text>
</comment>
<dbReference type="OrthoDB" id="8777496at2"/>
<feature type="domain" description="HTH cro/C1-type" evidence="1">
    <location>
        <begin position="33"/>
        <end position="72"/>
    </location>
</feature>
<dbReference type="EMBL" id="WIXJ01000002">
    <property type="protein sequence ID" value="MQY50848.1"/>
    <property type="molecule type" value="Genomic_DNA"/>
</dbReference>
<dbReference type="InterPro" id="IPR001387">
    <property type="entry name" value="Cro/C1-type_HTH"/>
</dbReference>
<evidence type="ECO:0000313" key="2">
    <source>
        <dbReference type="EMBL" id="MQY50848.1"/>
    </source>
</evidence>
<dbReference type="Proteomes" id="UP000480275">
    <property type="component" value="Unassembled WGS sequence"/>
</dbReference>
<evidence type="ECO:0000313" key="3">
    <source>
        <dbReference type="Proteomes" id="UP000480275"/>
    </source>
</evidence>
<protein>
    <recommendedName>
        <fullName evidence="1">HTH cro/C1-type domain-containing protein</fullName>
    </recommendedName>
</protein>
<organism evidence="2 3">
    <name type="scientific">Rhodocyclus tenuis</name>
    <name type="common">Rhodospirillum tenue</name>
    <dbReference type="NCBI Taxonomy" id="1066"/>
    <lineage>
        <taxon>Bacteria</taxon>
        <taxon>Pseudomonadati</taxon>
        <taxon>Pseudomonadota</taxon>
        <taxon>Betaproteobacteria</taxon>
        <taxon>Rhodocyclales</taxon>
        <taxon>Rhodocyclaceae</taxon>
        <taxon>Rhodocyclus</taxon>
    </lineage>
</organism>
<dbReference type="Pfam" id="PF12472">
    <property type="entry name" value="DUF3693"/>
    <property type="match status" value="1"/>
</dbReference>
<sequence length="131" mass="13954">MSIQSGETFMETTADVIEALKIKLGARSDYAIAKKMGWSTSRVCNYRKGRANLDDLAAFQVAEILDLDPAKLIALKHAVAAKNEEERATWKAILERLGGAAALVLLGVGLGGSPSPAQASQTQASETFCIM</sequence>
<dbReference type="InterPro" id="IPR021096">
    <property type="entry name" value="Vibrio_phage_VSK_Orf152"/>
</dbReference>
<accession>A0A6L5JXB7</accession>
<proteinExistence type="predicted"/>
<name>A0A6L5JXB7_RHOTE</name>
<dbReference type="AlphaFoldDB" id="A0A6L5JXB7"/>
<dbReference type="Gene3D" id="1.10.260.40">
    <property type="entry name" value="lambda repressor-like DNA-binding domains"/>
    <property type="match status" value="1"/>
</dbReference>
<dbReference type="GO" id="GO:0003677">
    <property type="term" value="F:DNA binding"/>
    <property type="evidence" value="ECO:0007669"/>
    <property type="project" value="InterPro"/>
</dbReference>
<gene>
    <name evidence="2" type="ORF">GHK24_03510</name>
</gene>
<dbReference type="SUPFAM" id="SSF47413">
    <property type="entry name" value="lambda repressor-like DNA-binding domains"/>
    <property type="match status" value="1"/>
</dbReference>
<evidence type="ECO:0000259" key="1">
    <source>
        <dbReference type="PROSITE" id="PS50943"/>
    </source>
</evidence>
<reference evidence="2 3" key="1">
    <citation type="submission" date="2019-10" db="EMBL/GenBank/DDBJ databases">
        <title>Whole-genome sequence of the purple nonsulfur photosynthetic bacterium Rhodocyclus tenuis.</title>
        <authorList>
            <person name="Kyndt J.A."/>
            <person name="Meyer T.E."/>
        </authorList>
    </citation>
    <scope>NUCLEOTIDE SEQUENCE [LARGE SCALE GENOMIC DNA]</scope>
    <source>
        <strain evidence="2 3">DSM 110</strain>
    </source>
</reference>
<dbReference type="InterPro" id="IPR010982">
    <property type="entry name" value="Lambda_DNA-bd_dom_sf"/>
</dbReference>